<dbReference type="AlphaFoldDB" id="A0A064C1D7"/>
<evidence type="ECO:0000313" key="1">
    <source>
        <dbReference type="EMBL" id="TVX68187.1"/>
    </source>
</evidence>
<organism evidence="1 2">
    <name type="scientific">Streptococcus pneumoniae</name>
    <dbReference type="NCBI Taxonomy" id="1313"/>
    <lineage>
        <taxon>Bacteria</taxon>
        <taxon>Bacillati</taxon>
        <taxon>Bacillota</taxon>
        <taxon>Bacilli</taxon>
        <taxon>Lactobacillales</taxon>
        <taxon>Streptococcaceae</taxon>
        <taxon>Streptococcus</taxon>
    </lineage>
</organism>
<dbReference type="Pfam" id="PF11457">
    <property type="entry name" value="DUF3021"/>
    <property type="match status" value="1"/>
</dbReference>
<gene>
    <name evidence="1" type="ORF">AZJ28_09095</name>
</gene>
<comment type="caution">
    <text evidence="1">The sequence shown here is derived from an EMBL/GenBank/DDBJ whole genome shotgun (WGS) entry which is preliminary data.</text>
</comment>
<proteinExistence type="predicted"/>
<protein>
    <submittedName>
        <fullName evidence="1">DUF3021 domain-containing protein</fullName>
    </submittedName>
</protein>
<dbReference type="Proteomes" id="UP000315060">
    <property type="component" value="Unassembled WGS sequence"/>
</dbReference>
<dbReference type="EMBL" id="VMYC01000162">
    <property type="protein sequence ID" value="TVX68187.1"/>
    <property type="molecule type" value="Genomic_DNA"/>
</dbReference>
<accession>A0A064C1D7</accession>
<reference evidence="1 2" key="1">
    <citation type="submission" date="2019-07" db="EMBL/GenBank/DDBJ databases">
        <authorList>
            <person name="Mohale T."/>
        </authorList>
    </citation>
    <scope>NUCLEOTIDE SEQUENCE [LARGE SCALE GENOMIC DNA]</scope>
    <source>
        <strain evidence="1 2">NTPn 59</strain>
    </source>
</reference>
<name>A0A064C1D7_STREE</name>
<sequence length="152" mass="17605">MKKQVFHDAAADVLIGLILSILFSLIYAPNTYAPLNPYSLIGQVMDQHQVHGALVLLYCTLIWAAIGMLFNLGNHLFSRDWSMLRATLTHFFLMMAGFVPLATLAGWFPFHWIFYLQLIIEFAIVYLIIWAILYKREAKKVDHINQLLEHRK</sequence>
<dbReference type="InterPro" id="IPR021560">
    <property type="entry name" value="DUF3021"/>
</dbReference>
<evidence type="ECO:0000313" key="2">
    <source>
        <dbReference type="Proteomes" id="UP000315060"/>
    </source>
</evidence>